<dbReference type="PROSITE" id="PS51192">
    <property type="entry name" value="HELICASE_ATP_BIND_1"/>
    <property type="match status" value="1"/>
</dbReference>
<dbReference type="Proteomes" id="UP001597101">
    <property type="component" value="Unassembled WGS sequence"/>
</dbReference>
<evidence type="ECO:0000256" key="1">
    <source>
        <dbReference type="ARBA" id="ARBA00022741"/>
    </source>
</evidence>
<dbReference type="EMBL" id="JBHTJV010000009">
    <property type="protein sequence ID" value="MFD0916811.1"/>
    <property type="molecule type" value="Genomic_DNA"/>
</dbReference>
<evidence type="ECO:0000256" key="4">
    <source>
        <dbReference type="ARBA" id="ARBA00022806"/>
    </source>
</evidence>
<keyword evidence="8" id="KW-0413">Isomerase</keyword>
<dbReference type="Pfam" id="PF08494">
    <property type="entry name" value="DEAD_assoc"/>
    <property type="match status" value="1"/>
</dbReference>
<evidence type="ECO:0000256" key="6">
    <source>
        <dbReference type="ARBA" id="ARBA00023125"/>
    </source>
</evidence>
<evidence type="ECO:0000256" key="3">
    <source>
        <dbReference type="ARBA" id="ARBA00022801"/>
    </source>
</evidence>
<keyword evidence="7" id="KW-0234">DNA repair</keyword>
<dbReference type="InterPro" id="IPR011545">
    <property type="entry name" value="DEAD/DEAH_box_helicase_dom"/>
</dbReference>
<organism evidence="13 14">
    <name type="scientific">Pseudahrensia aquimaris</name>
    <dbReference type="NCBI Taxonomy" id="744461"/>
    <lineage>
        <taxon>Bacteria</taxon>
        <taxon>Pseudomonadati</taxon>
        <taxon>Pseudomonadota</taxon>
        <taxon>Alphaproteobacteria</taxon>
        <taxon>Hyphomicrobiales</taxon>
        <taxon>Ahrensiaceae</taxon>
        <taxon>Pseudahrensia</taxon>
    </lineage>
</organism>
<keyword evidence="4" id="KW-0347">Helicase</keyword>
<protein>
    <submittedName>
        <fullName evidence="13">Ligase-associated DNA damage response DEXH box helicase</fullName>
    </submittedName>
</protein>
<dbReference type="RefSeq" id="WP_377212950.1">
    <property type="nucleotide sequence ID" value="NZ_JBHTJV010000009.1"/>
</dbReference>
<dbReference type="Pfam" id="PF19306">
    <property type="entry name" value="WHD_Lhr"/>
    <property type="match status" value="1"/>
</dbReference>
<dbReference type="NCBIfam" id="TIGR04121">
    <property type="entry name" value="DEXH_lig_assoc"/>
    <property type="match status" value="1"/>
</dbReference>
<reference evidence="14" key="1">
    <citation type="journal article" date="2019" name="Int. J. Syst. Evol. Microbiol.">
        <title>The Global Catalogue of Microorganisms (GCM) 10K type strain sequencing project: providing services to taxonomists for standard genome sequencing and annotation.</title>
        <authorList>
            <consortium name="The Broad Institute Genomics Platform"/>
            <consortium name="The Broad Institute Genome Sequencing Center for Infectious Disease"/>
            <person name="Wu L."/>
            <person name="Ma J."/>
        </authorList>
    </citation>
    <scope>NUCLEOTIDE SEQUENCE [LARGE SCALE GENOMIC DNA]</scope>
    <source>
        <strain evidence="14">CCUG 60023</strain>
    </source>
</reference>
<keyword evidence="2" id="KW-0227">DNA damage</keyword>
<proteinExistence type="inferred from homology"/>
<dbReference type="Pfam" id="PF00270">
    <property type="entry name" value="DEAD"/>
    <property type="match status" value="1"/>
</dbReference>
<evidence type="ECO:0000256" key="9">
    <source>
        <dbReference type="ARBA" id="ARBA00093467"/>
    </source>
</evidence>
<dbReference type="InterPro" id="IPR052511">
    <property type="entry name" value="ATP-dep_Helicase"/>
</dbReference>
<comment type="similarity">
    <text evidence="9">Belongs to the Lhr helicase family. Lhr-Core subfamily.</text>
</comment>
<evidence type="ECO:0000256" key="2">
    <source>
        <dbReference type="ARBA" id="ARBA00022763"/>
    </source>
</evidence>
<evidence type="ECO:0000256" key="7">
    <source>
        <dbReference type="ARBA" id="ARBA00023204"/>
    </source>
</evidence>
<evidence type="ECO:0000313" key="13">
    <source>
        <dbReference type="EMBL" id="MFD0916811.1"/>
    </source>
</evidence>
<dbReference type="PANTHER" id="PTHR47962">
    <property type="entry name" value="ATP-DEPENDENT HELICASE LHR-RELATED-RELATED"/>
    <property type="match status" value="1"/>
</dbReference>
<dbReference type="InterPro" id="IPR026362">
    <property type="entry name" value="DEXH_lig_assoc"/>
</dbReference>
<name>A0ABW3FJ71_9HYPH</name>
<dbReference type="PIRSF" id="PIRSF037307">
    <property type="entry name" value="Lhr-like_helic_prd"/>
    <property type="match status" value="1"/>
</dbReference>
<dbReference type="GO" id="GO:0016874">
    <property type="term" value="F:ligase activity"/>
    <property type="evidence" value="ECO:0007669"/>
    <property type="project" value="UniProtKB-KW"/>
</dbReference>
<evidence type="ECO:0000256" key="5">
    <source>
        <dbReference type="ARBA" id="ARBA00022840"/>
    </source>
</evidence>
<dbReference type="SUPFAM" id="SSF52540">
    <property type="entry name" value="P-loop containing nucleoside triphosphate hydrolases"/>
    <property type="match status" value="1"/>
</dbReference>
<dbReference type="SMART" id="SM00487">
    <property type="entry name" value="DEXDc"/>
    <property type="match status" value="1"/>
</dbReference>
<dbReference type="PANTHER" id="PTHR47962:SF3">
    <property type="entry name" value="LARGE ATP-DEPENDENT HELICASE-RELATED PROTEIN"/>
    <property type="match status" value="1"/>
</dbReference>
<accession>A0ABW3FJ71</accession>
<keyword evidence="14" id="KW-1185">Reference proteome</keyword>
<dbReference type="InterPro" id="IPR017170">
    <property type="entry name" value="Lhr-like"/>
</dbReference>
<keyword evidence="5" id="KW-0067">ATP-binding</keyword>
<evidence type="ECO:0000256" key="10">
    <source>
        <dbReference type="SAM" id="MobiDB-lite"/>
    </source>
</evidence>
<feature type="region of interest" description="Disordered" evidence="10">
    <location>
        <begin position="124"/>
        <end position="143"/>
    </location>
</feature>
<keyword evidence="6" id="KW-0238">DNA-binding</keyword>
<evidence type="ECO:0000259" key="12">
    <source>
        <dbReference type="PROSITE" id="PS51194"/>
    </source>
</evidence>
<dbReference type="InterPro" id="IPR045628">
    <property type="entry name" value="Lhr_WH_dom"/>
</dbReference>
<keyword evidence="13" id="KW-0436">Ligase</keyword>
<dbReference type="Gene3D" id="3.40.50.300">
    <property type="entry name" value="P-loop containing nucleotide triphosphate hydrolases"/>
    <property type="match status" value="2"/>
</dbReference>
<keyword evidence="3" id="KW-0378">Hydrolase</keyword>
<evidence type="ECO:0000313" key="14">
    <source>
        <dbReference type="Proteomes" id="UP001597101"/>
    </source>
</evidence>
<dbReference type="SMART" id="SM00490">
    <property type="entry name" value="HELICc"/>
    <property type="match status" value="1"/>
</dbReference>
<dbReference type="InterPro" id="IPR001650">
    <property type="entry name" value="Helicase_C-like"/>
</dbReference>
<keyword evidence="1" id="KW-0547">Nucleotide-binding</keyword>
<dbReference type="InterPro" id="IPR027417">
    <property type="entry name" value="P-loop_NTPase"/>
</dbReference>
<comment type="caution">
    <text evidence="13">The sequence shown here is derived from an EMBL/GenBank/DDBJ whole genome shotgun (WGS) entry which is preliminary data.</text>
</comment>
<dbReference type="PROSITE" id="PS51194">
    <property type="entry name" value="HELICASE_CTER"/>
    <property type="match status" value="1"/>
</dbReference>
<sequence length="852" mass="95398">MERQSIAQHDADGLPVSATLPSTFLNWFSQKGWQPRAHQIELLARAQKGDSTLLIAPTGAGKTLAGFLPSLTDLATRPKRKPGEAHRGVHTLYISPLKALAVDIKRNLEMPVDEMDLPVRIEARTGDTPSHRRQRQKQNPPDILLTTPEQLALLIANKDAAHFFSGLTYVIFDELHSLVTSKRGHLLALGLARLRKLCPQVRTIGLSATVAQPQDLQRWLVAQNQDGQARSDFEAGLITVEGGAKPEITILDTQERLPWSGHSARHAVGEVYEVIKQYRTSILFVNTRSQAEFLFQNLWRINEDDLPIALHHGSLDVAQRRRVEAAMADNKLRAVVATSTLDLGIDWGDVDLVLHIGAPKGASRLAQRIGRSNHRMDEPSRAVLVPANRFEVMECQAALDANYLGDQDTPDLRPGALDVLCQHILGMAVAGPFSEDDLYNEVISAAPYADLDWDTFERAVHFVATGGYALKTYERYAKIRRTEDGTWRLTHPRFAQQYRLNAGTIYEAPSLTVRLLRHAKRDSKGLMATRGGRVIGKLEEYFLEQMVYGDTFMFAGQIVRFEGIRENEAIVTPTVSKDPMVPMYAGSKFPLTTYLADHIRTMMADETKWKELPPQVAEWLRMQKIKSVIPRGDQMLVETFPRGEKFYFVAYSFAGRLAHQSLGMLLTKRLERARARPTGFVATDYCICIWGLDDMGAMIEDGRLTLEGLFDEDMLGDDLETWMEDSFMLKRTFRHCALIAGLIEKNHPGKEKSGRQVTVSTDLIYDVLREHEPDHILMQATREDAATGLLDIHRLGDLLASIRGQIVHKDLEQVSPLAVPIMLEIGKESVPGEANETLLAEAAENLIHDAMD</sequence>
<feature type="domain" description="Helicase C-terminal" evidence="12">
    <location>
        <begin position="267"/>
        <end position="418"/>
    </location>
</feature>
<dbReference type="InterPro" id="IPR014001">
    <property type="entry name" value="Helicase_ATP-bd"/>
</dbReference>
<evidence type="ECO:0000256" key="8">
    <source>
        <dbReference type="ARBA" id="ARBA00023235"/>
    </source>
</evidence>
<dbReference type="InterPro" id="IPR013701">
    <property type="entry name" value="Lhr-like_DEAD/DEAH_assoc"/>
</dbReference>
<gene>
    <name evidence="13" type="ORF">ACFQ14_10365</name>
</gene>
<feature type="domain" description="Helicase ATP-binding" evidence="11">
    <location>
        <begin position="43"/>
        <end position="228"/>
    </location>
</feature>
<dbReference type="CDD" id="cd18796">
    <property type="entry name" value="SF2_C_LHR"/>
    <property type="match status" value="1"/>
</dbReference>
<evidence type="ECO:0000259" key="11">
    <source>
        <dbReference type="PROSITE" id="PS51192"/>
    </source>
</evidence>
<dbReference type="Pfam" id="PF00271">
    <property type="entry name" value="Helicase_C"/>
    <property type="match status" value="1"/>
</dbReference>